<dbReference type="PANTHER" id="PTHR10472:SF1">
    <property type="entry name" value="D-AMINOACYL-TRNA DEACYLASE 2"/>
    <property type="match status" value="1"/>
</dbReference>
<dbReference type="SUPFAM" id="SSF69500">
    <property type="entry name" value="DTD-like"/>
    <property type="match status" value="1"/>
</dbReference>
<protein>
    <recommendedName>
        <fullName evidence="3">D-aminoacyl-tRNA deacylase</fullName>
        <ecNumber evidence="3">3.1.1.96</ecNumber>
    </recommendedName>
</protein>
<comment type="catalytic activity">
    <reaction evidence="7">
        <text>a D-aminoacyl-tRNA + H2O = a tRNA + a D-alpha-amino acid + H(+)</text>
        <dbReference type="Rhea" id="RHEA:13953"/>
        <dbReference type="Rhea" id="RHEA-COMP:10123"/>
        <dbReference type="Rhea" id="RHEA-COMP:10124"/>
        <dbReference type="ChEBI" id="CHEBI:15377"/>
        <dbReference type="ChEBI" id="CHEBI:15378"/>
        <dbReference type="ChEBI" id="CHEBI:59871"/>
        <dbReference type="ChEBI" id="CHEBI:78442"/>
        <dbReference type="ChEBI" id="CHEBI:79333"/>
        <dbReference type="EC" id="3.1.1.96"/>
    </reaction>
</comment>
<proteinExistence type="predicted"/>
<evidence type="ECO:0000313" key="8">
    <source>
        <dbReference type="EMBL" id="KAK7072119.1"/>
    </source>
</evidence>
<dbReference type="InterPro" id="IPR003732">
    <property type="entry name" value="Daa-tRNA_deacyls_DTD"/>
</dbReference>
<reference evidence="8 9" key="1">
    <citation type="submission" date="2023-11" db="EMBL/GenBank/DDBJ databases">
        <title>Halocaridina rubra genome assembly.</title>
        <authorList>
            <person name="Smith C."/>
        </authorList>
    </citation>
    <scope>NUCLEOTIDE SEQUENCE [LARGE SCALE GENOMIC DNA]</scope>
    <source>
        <strain evidence="8">EP-1</strain>
        <tissue evidence="8">Whole</tissue>
    </source>
</reference>
<evidence type="ECO:0000256" key="2">
    <source>
        <dbReference type="ARBA" id="ARBA00011738"/>
    </source>
</evidence>
<evidence type="ECO:0000256" key="4">
    <source>
        <dbReference type="ARBA" id="ARBA00022490"/>
    </source>
</evidence>
<comment type="caution">
    <text evidence="8">The sequence shown here is derived from an EMBL/GenBank/DDBJ whole genome shotgun (WGS) entry which is preliminary data.</text>
</comment>
<comment type="catalytic activity">
    <reaction evidence="6">
        <text>glycyl-tRNA(Ala) + H2O = tRNA(Ala) + glycine + H(+)</text>
        <dbReference type="Rhea" id="RHEA:53744"/>
        <dbReference type="Rhea" id="RHEA-COMP:9657"/>
        <dbReference type="Rhea" id="RHEA-COMP:13640"/>
        <dbReference type="ChEBI" id="CHEBI:15377"/>
        <dbReference type="ChEBI" id="CHEBI:15378"/>
        <dbReference type="ChEBI" id="CHEBI:57305"/>
        <dbReference type="ChEBI" id="CHEBI:78442"/>
        <dbReference type="ChEBI" id="CHEBI:78522"/>
        <dbReference type="EC" id="3.1.1.96"/>
    </reaction>
</comment>
<evidence type="ECO:0000256" key="6">
    <source>
        <dbReference type="ARBA" id="ARBA00047676"/>
    </source>
</evidence>
<evidence type="ECO:0000256" key="3">
    <source>
        <dbReference type="ARBA" id="ARBA00013056"/>
    </source>
</evidence>
<dbReference type="EC" id="3.1.1.96" evidence="3"/>
<sequence length="158" mass="17443">MGDITGRLVIQQCLNASLKLPGIEGREPEIVNIKRGMVVFICFLDKASEDTVEKLIKHIMSIRLSEDDSGHRVSICDIQGDILIIPQATLGGKQKGKAMQYHMNVDKTLGEALYHKLCQGTRTSIEKVSSGNVKCGVYGARQILNMETNGPYTHIMEV</sequence>
<evidence type="ECO:0000256" key="5">
    <source>
        <dbReference type="ARBA" id="ARBA00022801"/>
    </source>
</evidence>
<keyword evidence="5" id="KW-0378">Hydrolase</keyword>
<name>A0AAN8X388_HALRR</name>
<dbReference type="AlphaFoldDB" id="A0AAN8X388"/>
<accession>A0AAN8X388</accession>
<dbReference type="PANTHER" id="PTHR10472">
    <property type="entry name" value="D-TYROSYL-TRNA TYR DEACYLASE"/>
    <property type="match status" value="1"/>
</dbReference>
<keyword evidence="4" id="KW-0963">Cytoplasm</keyword>
<dbReference type="Gene3D" id="3.50.80.10">
    <property type="entry name" value="D-tyrosyl-tRNA(Tyr) deacylase"/>
    <property type="match status" value="1"/>
</dbReference>
<dbReference type="Pfam" id="PF02580">
    <property type="entry name" value="Tyr_Deacylase"/>
    <property type="match status" value="1"/>
</dbReference>
<gene>
    <name evidence="8" type="primary">DTD2</name>
    <name evidence="8" type="ORF">SK128_013983</name>
</gene>
<dbReference type="Proteomes" id="UP001381693">
    <property type="component" value="Unassembled WGS sequence"/>
</dbReference>
<evidence type="ECO:0000313" key="9">
    <source>
        <dbReference type="Proteomes" id="UP001381693"/>
    </source>
</evidence>
<dbReference type="InterPro" id="IPR023509">
    <property type="entry name" value="DTD-like_sf"/>
</dbReference>
<organism evidence="8 9">
    <name type="scientific">Halocaridina rubra</name>
    <name type="common">Hawaiian red shrimp</name>
    <dbReference type="NCBI Taxonomy" id="373956"/>
    <lineage>
        <taxon>Eukaryota</taxon>
        <taxon>Metazoa</taxon>
        <taxon>Ecdysozoa</taxon>
        <taxon>Arthropoda</taxon>
        <taxon>Crustacea</taxon>
        <taxon>Multicrustacea</taxon>
        <taxon>Malacostraca</taxon>
        <taxon>Eumalacostraca</taxon>
        <taxon>Eucarida</taxon>
        <taxon>Decapoda</taxon>
        <taxon>Pleocyemata</taxon>
        <taxon>Caridea</taxon>
        <taxon>Atyoidea</taxon>
        <taxon>Atyidae</taxon>
        <taxon>Halocaridina</taxon>
    </lineage>
</organism>
<evidence type="ECO:0000256" key="1">
    <source>
        <dbReference type="ARBA" id="ARBA00004496"/>
    </source>
</evidence>
<dbReference type="GO" id="GO:0051500">
    <property type="term" value="F:D-tyrosyl-tRNA(Tyr) deacylase activity"/>
    <property type="evidence" value="ECO:0007669"/>
    <property type="project" value="TreeGrafter"/>
</dbReference>
<evidence type="ECO:0000256" key="7">
    <source>
        <dbReference type="ARBA" id="ARBA00048018"/>
    </source>
</evidence>
<dbReference type="EMBL" id="JAXCGZ010013672">
    <property type="protein sequence ID" value="KAK7072119.1"/>
    <property type="molecule type" value="Genomic_DNA"/>
</dbReference>
<dbReference type="GO" id="GO:0005737">
    <property type="term" value="C:cytoplasm"/>
    <property type="evidence" value="ECO:0007669"/>
    <property type="project" value="UniProtKB-SubCell"/>
</dbReference>
<comment type="subcellular location">
    <subcellularLocation>
        <location evidence="1">Cytoplasm</location>
    </subcellularLocation>
</comment>
<keyword evidence="9" id="KW-1185">Reference proteome</keyword>
<comment type="subunit">
    <text evidence="2">Homodimer.</text>
</comment>